<keyword evidence="3" id="KW-1185">Reference proteome</keyword>
<protein>
    <submittedName>
        <fullName evidence="2">Uncharacterized protein</fullName>
    </submittedName>
</protein>
<sequence>MISHSFKCTSFWRTVYLSLLELPDNDDTVRLLLLLLDPDKVDTLDLEECPDSDPDPNPDLEADLDPSDPTDLAVRPVLDDRPDLDVRPDLFERSDLEEMPDTSEPDFDDSSEIEDSLVLEVISDTVDRAVVDLVFSGSCSCWTLITL</sequence>
<feature type="compositionally biased region" description="Basic and acidic residues" evidence="1">
    <location>
        <begin position="77"/>
        <end position="96"/>
    </location>
</feature>
<feature type="compositionally biased region" description="Acidic residues" evidence="1">
    <location>
        <begin position="44"/>
        <end position="68"/>
    </location>
</feature>
<reference evidence="2 3" key="1">
    <citation type="submission" date="2019-01" db="EMBL/GenBank/DDBJ databases">
        <title>Genome Assembly of Collichthys lucidus.</title>
        <authorList>
            <person name="Cai M."/>
            <person name="Xiao S."/>
        </authorList>
    </citation>
    <scope>NUCLEOTIDE SEQUENCE [LARGE SCALE GENOMIC DNA]</scope>
    <source>
        <strain evidence="2">JT15FE1705JMU</strain>
        <tissue evidence="2">Muscle</tissue>
    </source>
</reference>
<evidence type="ECO:0000256" key="1">
    <source>
        <dbReference type="SAM" id="MobiDB-lite"/>
    </source>
</evidence>
<dbReference type="Proteomes" id="UP000298787">
    <property type="component" value="Chromosome 1"/>
</dbReference>
<feature type="region of interest" description="Disordered" evidence="1">
    <location>
        <begin position="44"/>
        <end position="111"/>
    </location>
</feature>
<proteinExistence type="predicted"/>
<feature type="compositionally biased region" description="Acidic residues" evidence="1">
    <location>
        <begin position="97"/>
        <end position="111"/>
    </location>
</feature>
<dbReference type="AlphaFoldDB" id="A0A4U5TX27"/>
<organism evidence="2 3">
    <name type="scientific">Collichthys lucidus</name>
    <name type="common">Big head croaker</name>
    <name type="synonym">Sciaena lucida</name>
    <dbReference type="NCBI Taxonomy" id="240159"/>
    <lineage>
        <taxon>Eukaryota</taxon>
        <taxon>Metazoa</taxon>
        <taxon>Chordata</taxon>
        <taxon>Craniata</taxon>
        <taxon>Vertebrata</taxon>
        <taxon>Euteleostomi</taxon>
        <taxon>Actinopterygii</taxon>
        <taxon>Neopterygii</taxon>
        <taxon>Teleostei</taxon>
        <taxon>Neoteleostei</taxon>
        <taxon>Acanthomorphata</taxon>
        <taxon>Eupercaria</taxon>
        <taxon>Sciaenidae</taxon>
        <taxon>Collichthys</taxon>
    </lineage>
</organism>
<accession>A0A4U5TX27</accession>
<evidence type="ECO:0000313" key="2">
    <source>
        <dbReference type="EMBL" id="TKS66216.1"/>
    </source>
</evidence>
<dbReference type="EMBL" id="CM014078">
    <property type="protein sequence ID" value="TKS66216.1"/>
    <property type="molecule type" value="Genomic_DNA"/>
</dbReference>
<name>A0A4U5TX27_COLLU</name>
<evidence type="ECO:0000313" key="3">
    <source>
        <dbReference type="Proteomes" id="UP000298787"/>
    </source>
</evidence>
<gene>
    <name evidence="2" type="ORF">D9C73_000272</name>
</gene>